<evidence type="ECO:0000256" key="4">
    <source>
        <dbReference type="ARBA" id="ARBA00022737"/>
    </source>
</evidence>
<evidence type="ECO:0000256" key="7">
    <source>
        <dbReference type="SAM" id="Coils"/>
    </source>
</evidence>
<evidence type="ECO:0000313" key="11">
    <source>
        <dbReference type="Proteomes" id="UP000054653"/>
    </source>
</evidence>
<dbReference type="GO" id="GO:0090090">
    <property type="term" value="P:negative regulation of canonical Wnt signaling pathway"/>
    <property type="evidence" value="ECO:0007669"/>
    <property type="project" value="TreeGrafter"/>
</dbReference>
<evidence type="ECO:0000256" key="3">
    <source>
        <dbReference type="ARBA" id="ARBA00022574"/>
    </source>
</evidence>
<keyword evidence="11" id="KW-1185">Reference proteome</keyword>
<evidence type="ECO:0000256" key="5">
    <source>
        <dbReference type="ARBA" id="ARBA00023242"/>
    </source>
</evidence>
<dbReference type="InterPro" id="IPR036322">
    <property type="entry name" value="WD40_repeat_dom_sf"/>
</dbReference>
<dbReference type="GO" id="GO:0003714">
    <property type="term" value="F:transcription corepressor activity"/>
    <property type="evidence" value="ECO:0007669"/>
    <property type="project" value="TreeGrafter"/>
</dbReference>
<dbReference type="InterPro" id="IPR009146">
    <property type="entry name" value="Groucho_enhance"/>
</dbReference>
<dbReference type="InterPro" id="IPR015943">
    <property type="entry name" value="WD40/YVTN_repeat-like_dom_sf"/>
</dbReference>
<comment type="similarity">
    <text evidence="2">Belongs to the WD repeat Groucho/TLE family.</text>
</comment>
<evidence type="ECO:0000256" key="2">
    <source>
        <dbReference type="ARBA" id="ARBA00005969"/>
    </source>
</evidence>
<dbReference type="SUPFAM" id="SSF50978">
    <property type="entry name" value="WD40 repeat-like"/>
    <property type="match status" value="1"/>
</dbReference>
<feature type="repeat" description="WD" evidence="6">
    <location>
        <begin position="503"/>
        <end position="544"/>
    </location>
</feature>
<dbReference type="SMART" id="SM00320">
    <property type="entry name" value="WD40"/>
    <property type="match status" value="7"/>
</dbReference>
<dbReference type="EMBL" id="JYDI01000012">
    <property type="protein sequence ID" value="KRY59429.1"/>
    <property type="molecule type" value="Genomic_DNA"/>
</dbReference>
<dbReference type="PANTHER" id="PTHR10814:SF21">
    <property type="entry name" value="PROTEIN GROUCHO"/>
    <property type="match status" value="1"/>
</dbReference>
<dbReference type="InterPro" id="IPR019775">
    <property type="entry name" value="WD40_repeat_CS"/>
</dbReference>
<keyword evidence="4" id="KW-0677">Repeat</keyword>
<sequence>LHSAEVKFGGSCACVCVFEDNYPILLFTDKLFDMYPNRHPGPPQTGQPFKFTVVEACDRIKEEFNFLQAQYHSLKLECEKLAQDKTEMQRHYIMYYEMSYGLNVEMHKQTEIAKRLNAILLQVIPFLSQEHQQQVIAAVDRAKQVTASELNTIIGQQMHAQQLAAHAVATGSAMGPPGLPTGLGPSPHAGLNPTNLPPGIPAASLAASGLLSLPNPLAAQLSGFPTPLPPCLKDERSSGSARPASVDDRMPSRSSASPPVRRSRSPEGAERKRVKVEMNDSDDNKSNDELVVDVQNEDPVSPISSEKTPPENGIVNDKVPHPAYKSKAERSDSPHSTTSSTSGGHTPGIRKELASFDPHAQVRLAGLSSIAGFPAGGKPAYSYHVSADGQMQPVPFPADALVGTGIPRNARQLSSLPHGEVVCAVAISNPTRHVYTGGKGCVKIWDIVQPGVRVPAHSLECLKESYIRSCKLLKDGCTLIVGGEAQIITIWDLTGIPKIKAELNNNAQACYALAISPDNKLCFSCCADGNIAVWDIQNQTLVRQFQGHTDGASCIDISNDGTKLWTGGLDNTVRSWDLREGKQLQQHDFTSQIFSLGYCPTGEWIAVGMENSNVEVLHCSKPDKYQLHLHESCVLSLKFAQCGKWFVSTGKDNLLNAWRTPYGASIFQSKESSSVLSCDISGDDKYIVTGCGDRKATLYEVIY</sequence>
<feature type="non-terminal residue" evidence="10">
    <location>
        <position position="1"/>
    </location>
</feature>
<dbReference type="Pfam" id="PF03920">
    <property type="entry name" value="TLE_N"/>
    <property type="match status" value="1"/>
</dbReference>
<protein>
    <submittedName>
        <fullName evidence="10">Protein groucho-2</fullName>
    </submittedName>
</protein>
<keyword evidence="7" id="KW-0175">Coiled coil</keyword>
<dbReference type="Proteomes" id="UP000054653">
    <property type="component" value="Unassembled WGS sequence"/>
</dbReference>
<name>A0A0V1DDA3_TRIBR</name>
<evidence type="ECO:0000256" key="8">
    <source>
        <dbReference type="SAM" id="MobiDB-lite"/>
    </source>
</evidence>
<keyword evidence="3 6" id="KW-0853">WD repeat</keyword>
<feature type="coiled-coil region" evidence="7">
    <location>
        <begin position="57"/>
        <end position="84"/>
    </location>
</feature>
<feature type="repeat" description="WD" evidence="6">
    <location>
        <begin position="627"/>
        <end position="658"/>
    </location>
</feature>
<feature type="compositionally biased region" description="Basic and acidic residues" evidence="8">
    <location>
        <begin position="264"/>
        <end position="288"/>
    </location>
</feature>
<dbReference type="GO" id="GO:0005634">
    <property type="term" value="C:nucleus"/>
    <property type="evidence" value="ECO:0007669"/>
    <property type="project" value="UniProtKB-SubCell"/>
</dbReference>
<evidence type="ECO:0000259" key="9">
    <source>
        <dbReference type="Pfam" id="PF03920"/>
    </source>
</evidence>
<dbReference type="InterPro" id="IPR005617">
    <property type="entry name" value="Groucho/TLE_N"/>
</dbReference>
<feature type="region of interest" description="Disordered" evidence="8">
    <location>
        <begin position="171"/>
        <end position="195"/>
    </location>
</feature>
<accession>A0A0V1DDA3</accession>
<organism evidence="10 11">
    <name type="scientific">Trichinella britovi</name>
    <name type="common">Parasitic roundworm</name>
    <dbReference type="NCBI Taxonomy" id="45882"/>
    <lineage>
        <taxon>Eukaryota</taxon>
        <taxon>Metazoa</taxon>
        <taxon>Ecdysozoa</taxon>
        <taxon>Nematoda</taxon>
        <taxon>Enoplea</taxon>
        <taxon>Dorylaimia</taxon>
        <taxon>Trichinellida</taxon>
        <taxon>Trichinellidae</taxon>
        <taxon>Trichinella</taxon>
    </lineage>
</organism>
<evidence type="ECO:0000256" key="6">
    <source>
        <dbReference type="PROSITE-ProRule" id="PRU00221"/>
    </source>
</evidence>
<dbReference type="FunFam" id="2.130.10.10:FF:000001">
    <property type="entry name" value="transducin-like enhancer protein 3 isoform X1"/>
    <property type="match status" value="1"/>
</dbReference>
<feature type="repeat" description="WD" evidence="6">
    <location>
        <begin position="545"/>
        <end position="586"/>
    </location>
</feature>
<feature type="domain" description="Groucho/TLE N-terminal Q-rich" evidence="9">
    <location>
        <begin position="49"/>
        <end position="163"/>
    </location>
</feature>
<dbReference type="Gene3D" id="2.130.10.10">
    <property type="entry name" value="YVTN repeat-like/Quinoprotein amine dehydrogenase"/>
    <property type="match status" value="1"/>
</dbReference>
<comment type="caution">
    <text evidence="10">The sequence shown here is derived from an EMBL/GenBank/DDBJ whole genome shotgun (WGS) entry which is preliminary data.</text>
</comment>
<proteinExistence type="inferred from homology"/>
<reference evidence="10 11" key="1">
    <citation type="submission" date="2015-01" db="EMBL/GenBank/DDBJ databases">
        <title>Evolution of Trichinella species and genotypes.</title>
        <authorList>
            <person name="Korhonen P.K."/>
            <person name="Edoardo P."/>
            <person name="Giuseppe L.R."/>
            <person name="Gasser R.B."/>
        </authorList>
    </citation>
    <scope>NUCLEOTIDE SEQUENCE [LARGE SCALE GENOMIC DNA]</scope>
    <source>
        <strain evidence="10">ISS120</strain>
    </source>
</reference>
<dbReference type="PROSITE" id="PS00678">
    <property type="entry name" value="WD_REPEATS_1"/>
    <property type="match status" value="2"/>
</dbReference>
<dbReference type="PROSITE" id="PS50294">
    <property type="entry name" value="WD_REPEATS_REGION"/>
    <property type="match status" value="1"/>
</dbReference>
<dbReference type="Pfam" id="PF00400">
    <property type="entry name" value="WD40"/>
    <property type="match status" value="5"/>
</dbReference>
<dbReference type="AlphaFoldDB" id="A0A0V1DDA3"/>
<gene>
    <name evidence="10" type="primary">gro2</name>
    <name evidence="10" type="ORF">T03_6302</name>
</gene>
<evidence type="ECO:0000313" key="10">
    <source>
        <dbReference type="EMBL" id="KRY59429.1"/>
    </source>
</evidence>
<dbReference type="CDD" id="cd00200">
    <property type="entry name" value="WD40"/>
    <property type="match status" value="1"/>
</dbReference>
<keyword evidence="5" id="KW-0539">Nucleus</keyword>
<dbReference type="PRINTS" id="PR01850">
    <property type="entry name" value="GROUCHOFAMLY"/>
</dbReference>
<comment type="subcellular location">
    <subcellularLocation>
        <location evidence="1">Nucleus</location>
    </subcellularLocation>
</comment>
<evidence type="ECO:0000256" key="1">
    <source>
        <dbReference type="ARBA" id="ARBA00004123"/>
    </source>
</evidence>
<dbReference type="PANTHER" id="PTHR10814">
    <property type="entry name" value="TRANSDUCIN-LIKE ENHANCER PROTEIN"/>
    <property type="match status" value="1"/>
</dbReference>
<dbReference type="InterPro" id="IPR001680">
    <property type="entry name" value="WD40_rpt"/>
</dbReference>
<feature type="region of interest" description="Disordered" evidence="8">
    <location>
        <begin position="228"/>
        <end position="351"/>
    </location>
</feature>
<feature type="compositionally biased region" description="Low complexity" evidence="8">
    <location>
        <begin position="334"/>
        <end position="344"/>
    </location>
</feature>
<dbReference type="GO" id="GO:0005667">
    <property type="term" value="C:transcription regulator complex"/>
    <property type="evidence" value="ECO:0007669"/>
    <property type="project" value="TreeGrafter"/>
</dbReference>
<dbReference type="PROSITE" id="PS50082">
    <property type="entry name" value="WD_REPEATS_2"/>
    <property type="match status" value="3"/>
</dbReference>